<dbReference type="Pfam" id="PF02518">
    <property type="entry name" value="HATPase_c"/>
    <property type="match status" value="1"/>
</dbReference>
<keyword evidence="5" id="KW-0547">Nucleotide-binding</keyword>
<dbReference type="InterPro" id="IPR003594">
    <property type="entry name" value="HATPase_dom"/>
</dbReference>
<evidence type="ECO:0000256" key="5">
    <source>
        <dbReference type="ARBA" id="ARBA00022741"/>
    </source>
</evidence>
<dbReference type="EC" id="2.7.13.3" evidence="2"/>
<dbReference type="OrthoDB" id="9816482at2"/>
<protein>
    <recommendedName>
        <fullName evidence="2">histidine kinase</fullName>
        <ecNumber evidence="2">2.7.13.3</ecNumber>
    </recommendedName>
</protein>
<comment type="catalytic activity">
    <reaction evidence="1">
        <text>ATP + protein L-histidine = ADP + protein N-phospho-L-histidine.</text>
        <dbReference type="EC" id="2.7.13.3"/>
    </reaction>
</comment>
<evidence type="ECO:0000313" key="9">
    <source>
        <dbReference type="EMBL" id="BDI29670.1"/>
    </source>
</evidence>
<dbReference type="InterPro" id="IPR036890">
    <property type="entry name" value="HATPase_C_sf"/>
</dbReference>
<dbReference type="GO" id="GO:0005524">
    <property type="term" value="F:ATP binding"/>
    <property type="evidence" value="ECO:0007669"/>
    <property type="project" value="UniProtKB-KW"/>
</dbReference>
<keyword evidence="10" id="KW-1185">Reference proteome</keyword>
<dbReference type="PRINTS" id="PR00344">
    <property type="entry name" value="BCTRLSENSOR"/>
</dbReference>
<evidence type="ECO:0000256" key="2">
    <source>
        <dbReference type="ARBA" id="ARBA00012438"/>
    </source>
</evidence>
<sequence length="792" mass="88887">MRQNAFFRVDASLMQQLGASLITDDMSALIELIKNAYDADATNVKIIIESPDRIVVEDNGHGMNEKIIERGWLTLSNSLKLEQKNKGILTAKQKRTPLGDKGLGRLSTQRLGNRLRIETCPEDSDQRFAVEIDWSTFKAGSELGSIPVDFEVLDRSNKRPGTKLIITELSDPEHWTRLKTEDLKLSLASLVSPYSEVARFRLQAFLNGIEVSPSLLSSNIRKAAWQHLDFVFDGNTLESSGRIKSQSLRGTTKKAKEDYERYFQSDSGAGFLKFILSDKKSSSYRIVKSESKFYFIEFLVSREFLDIISGQNLSNPGNFSGEVDSFSLQSQGSADVMEENDIFNSASAARQLVKDLSGIRVYRDGFVIRTEHDWLKLGEGQTSGSSFYGLRPFNTMGYVALSAIHNSKLRETTDREGFIDDPYYRAFFQILRSFLKTSNDVIEHIRRTWTSYIKEQEMVRHELPSRDPKIIEDRLNDSFERVGDAKILLGQASKAILASVEEDAKSLFPNDPKTASRMNDVQELLAQASETLDTVSARGGLGGLLVAELNSLNTRISEVYELVSLGITAEVLSHDISVILERLSLETNNIQKHAQSSNLNDLKILRFFEVVRSTVSALEKQLGHLDPALKYAREKREGFLSSELITECESYYRQRLVKNNILLAVFINIDFSILMNKGKLIQILDNLVLNSEYWITKSFDDNKQAGQVIITVEKPCIIISDSGPGIEPAFEETLFDPFITAKPAGEGRGLGLFIATQLLELDGCSINLLAEKNNQGRRFRIAVNLEGVLLDA</sequence>
<dbReference type="RefSeq" id="WP_119324227.1">
    <property type="nucleotide sequence ID" value="NZ_AP025739.1"/>
</dbReference>
<dbReference type="Pfam" id="PF13589">
    <property type="entry name" value="HATPase_c_3"/>
    <property type="match status" value="1"/>
</dbReference>
<keyword evidence="8" id="KW-0902">Two-component regulatory system</keyword>
<reference evidence="9 10" key="1">
    <citation type="journal article" date="2019" name="Int. J. Syst. Evol. Microbiol.">
        <title>Capsulimonas corticalis gen. nov., sp. nov., an aerobic capsulated bacterium, of a novel bacterial order, Capsulimonadales ord. nov., of the class Armatimonadia of the phylum Armatimonadetes.</title>
        <authorList>
            <person name="Li J."/>
            <person name="Kudo C."/>
            <person name="Tonouchi A."/>
        </authorList>
    </citation>
    <scope>NUCLEOTIDE SEQUENCE [LARGE SCALE GENOMIC DNA]</scope>
    <source>
        <strain evidence="9 10">AX-7</strain>
    </source>
</reference>
<evidence type="ECO:0000256" key="6">
    <source>
        <dbReference type="ARBA" id="ARBA00022777"/>
    </source>
</evidence>
<dbReference type="AlphaFoldDB" id="A0A402D434"/>
<accession>A0A402D434</accession>
<dbReference type="PANTHER" id="PTHR43065:SF10">
    <property type="entry name" value="PEROXIDE STRESS-ACTIVATED HISTIDINE KINASE MAK3"/>
    <property type="match status" value="1"/>
</dbReference>
<keyword evidence="3" id="KW-0597">Phosphoprotein</keyword>
<evidence type="ECO:0000256" key="3">
    <source>
        <dbReference type="ARBA" id="ARBA00022553"/>
    </source>
</evidence>
<evidence type="ECO:0000256" key="7">
    <source>
        <dbReference type="ARBA" id="ARBA00022840"/>
    </source>
</evidence>
<dbReference type="SMART" id="SM00387">
    <property type="entry name" value="HATPase_c"/>
    <property type="match status" value="1"/>
</dbReference>
<name>A0A402D434_9BACT</name>
<proteinExistence type="predicted"/>
<dbReference type="PROSITE" id="PS50109">
    <property type="entry name" value="HIS_KIN"/>
    <property type="match status" value="1"/>
</dbReference>
<dbReference type="SUPFAM" id="SSF55874">
    <property type="entry name" value="ATPase domain of HSP90 chaperone/DNA topoisomerase II/histidine kinase"/>
    <property type="match status" value="2"/>
</dbReference>
<keyword evidence="6 9" id="KW-0418">Kinase</keyword>
<keyword evidence="7" id="KW-0067">ATP-binding</keyword>
<dbReference type="GO" id="GO:0004673">
    <property type="term" value="F:protein histidine kinase activity"/>
    <property type="evidence" value="ECO:0007669"/>
    <property type="project" value="UniProtKB-EC"/>
</dbReference>
<dbReference type="EMBL" id="AP025739">
    <property type="protein sequence ID" value="BDI29670.1"/>
    <property type="molecule type" value="Genomic_DNA"/>
</dbReference>
<evidence type="ECO:0000313" key="10">
    <source>
        <dbReference type="Proteomes" id="UP000287394"/>
    </source>
</evidence>
<dbReference type="Proteomes" id="UP000287394">
    <property type="component" value="Chromosome"/>
</dbReference>
<dbReference type="PANTHER" id="PTHR43065">
    <property type="entry name" value="SENSOR HISTIDINE KINASE"/>
    <property type="match status" value="1"/>
</dbReference>
<dbReference type="KEGG" id="ccot:CCAX7_17210"/>
<dbReference type="GO" id="GO:0000160">
    <property type="term" value="P:phosphorelay signal transduction system"/>
    <property type="evidence" value="ECO:0007669"/>
    <property type="project" value="UniProtKB-KW"/>
</dbReference>
<keyword evidence="4" id="KW-0808">Transferase</keyword>
<dbReference type="Gene3D" id="3.30.565.10">
    <property type="entry name" value="Histidine kinase-like ATPase, C-terminal domain"/>
    <property type="match status" value="2"/>
</dbReference>
<organism evidence="9 10">
    <name type="scientific">Capsulimonas corticalis</name>
    <dbReference type="NCBI Taxonomy" id="2219043"/>
    <lineage>
        <taxon>Bacteria</taxon>
        <taxon>Bacillati</taxon>
        <taxon>Armatimonadota</taxon>
        <taxon>Armatimonadia</taxon>
        <taxon>Capsulimonadales</taxon>
        <taxon>Capsulimonadaceae</taxon>
        <taxon>Capsulimonas</taxon>
    </lineage>
</organism>
<evidence type="ECO:0000256" key="4">
    <source>
        <dbReference type="ARBA" id="ARBA00022679"/>
    </source>
</evidence>
<evidence type="ECO:0000256" key="8">
    <source>
        <dbReference type="ARBA" id="ARBA00023012"/>
    </source>
</evidence>
<evidence type="ECO:0000256" key="1">
    <source>
        <dbReference type="ARBA" id="ARBA00000085"/>
    </source>
</evidence>
<dbReference type="InterPro" id="IPR004358">
    <property type="entry name" value="Sig_transdc_His_kin-like_C"/>
</dbReference>
<gene>
    <name evidence="9" type="ORF">CCAX7_17210</name>
</gene>
<dbReference type="InterPro" id="IPR005467">
    <property type="entry name" value="His_kinase_dom"/>
</dbReference>